<protein>
    <submittedName>
        <fullName evidence="5">Tumor necrosis factor receptor superfamily member 4-like</fullName>
    </submittedName>
</protein>
<keyword evidence="1" id="KW-1015">Disulfide bond</keyword>
<feature type="repeat" description="TNFR-Cys" evidence="1">
    <location>
        <begin position="115"/>
        <end position="157"/>
    </location>
</feature>
<reference evidence="5" key="2">
    <citation type="submission" date="2025-08" db="UniProtKB">
        <authorList>
            <consortium name="Ensembl"/>
        </authorList>
    </citation>
    <scope>IDENTIFICATION</scope>
</reference>
<dbReference type="PANTHER" id="PTHR47139:SF3">
    <property type="entry name" value="SI:CH73-361P23.3"/>
    <property type="match status" value="1"/>
</dbReference>
<dbReference type="AlphaFoldDB" id="A0A665SXK1"/>
<reference evidence="5" key="1">
    <citation type="submission" date="2021-04" db="EMBL/GenBank/DDBJ databases">
        <authorList>
            <consortium name="Wellcome Sanger Institute Data Sharing"/>
        </authorList>
    </citation>
    <scope>NUCLEOTIDE SEQUENCE [LARGE SCALE GENOMIC DNA]</scope>
</reference>
<feature type="domain" description="TNFR-Cys" evidence="4">
    <location>
        <begin position="115"/>
        <end position="157"/>
    </location>
</feature>
<dbReference type="FunCoup" id="A0A665SXK1">
    <property type="interactions" value="106"/>
</dbReference>
<accession>A0A665SXK1</accession>
<dbReference type="Proteomes" id="UP000472264">
    <property type="component" value="Chromosome 5"/>
</dbReference>
<dbReference type="InterPro" id="IPR001368">
    <property type="entry name" value="TNFR/NGFR_Cys_rich_reg"/>
</dbReference>
<reference evidence="5" key="3">
    <citation type="submission" date="2025-09" db="UniProtKB">
        <authorList>
            <consortium name="Ensembl"/>
        </authorList>
    </citation>
    <scope>IDENTIFICATION</scope>
</reference>
<organism evidence="5 6">
    <name type="scientific">Echeneis naucrates</name>
    <name type="common">Live sharksucker</name>
    <dbReference type="NCBI Taxonomy" id="173247"/>
    <lineage>
        <taxon>Eukaryota</taxon>
        <taxon>Metazoa</taxon>
        <taxon>Chordata</taxon>
        <taxon>Craniata</taxon>
        <taxon>Vertebrata</taxon>
        <taxon>Euteleostomi</taxon>
        <taxon>Actinopterygii</taxon>
        <taxon>Neopterygii</taxon>
        <taxon>Teleostei</taxon>
        <taxon>Neoteleostei</taxon>
        <taxon>Acanthomorphata</taxon>
        <taxon>Carangaria</taxon>
        <taxon>Carangiformes</taxon>
        <taxon>Echeneidae</taxon>
        <taxon>Echeneis</taxon>
    </lineage>
</organism>
<dbReference type="PANTHER" id="PTHR47139">
    <property type="entry name" value="TUMOR NECROSIS FACTOR RECEPTOR SUPERFAMILY MEMBER 9"/>
    <property type="match status" value="1"/>
</dbReference>
<dbReference type="GO" id="GO:0038023">
    <property type="term" value="F:signaling receptor activity"/>
    <property type="evidence" value="ECO:0007669"/>
    <property type="project" value="TreeGrafter"/>
</dbReference>
<keyword evidence="3" id="KW-0812">Transmembrane</keyword>
<name>A0A665SXK1_ECHNA</name>
<evidence type="ECO:0000313" key="5">
    <source>
        <dbReference type="Ensembl" id="ENSENLP00000002025.1"/>
    </source>
</evidence>
<comment type="caution">
    <text evidence="1">Lacks conserved residue(s) required for the propagation of feature annotation.</text>
</comment>
<proteinExistence type="predicted"/>
<dbReference type="SMART" id="SM01411">
    <property type="entry name" value="Ephrin_rec_like"/>
    <property type="match status" value="2"/>
</dbReference>
<feature type="transmembrane region" description="Helical" evidence="3">
    <location>
        <begin position="277"/>
        <end position="301"/>
    </location>
</feature>
<evidence type="ECO:0000256" key="3">
    <source>
        <dbReference type="SAM" id="Phobius"/>
    </source>
</evidence>
<dbReference type="GO" id="GO:0042127">
    <property type="term" value="P:regulation of cell population proliferation"/>
    <property type="evidence" value="ECO:0007669"/>
    <property type="project" value="TreeGrafter"/>
</dbReference>
<dbReference type="OrthoDB" id="9932129at2759"/>
<dbReference type="InParanoid" id="A0A665SXK1"/>
<evidence type="ECO:0000256" key="1">
    <source>
        <dbReference type="PROSITE-ProRule" id="PRU00206"/>
    </source>
</evidence>
<keyword evidence="3" id="KW-1133">Transmembrane helix</keyword>
<evidence type="ECO:0000256" key="2">
    <source>
        <dbReference type="SAM" id="MobiDB-lite"/>
    </source>
</evidence>
<evidence type="ECO:0000313" key="6">
    <source>
        <dbReference type="Proteomes" id="UP000472264"/>
    </source>
</evidence>
<sequence>MQTAQKGPRLGTRPKTFCGGAAVSTLPLCCVAGVYYKCLCWRQLHKRVSSECAGTISHLFRHLLWYPHTRTFEQVPSMVLLKLLLFTLIFDELVFDLDATCPKGTKVNEQGRCENCPHGYYQPEENHSKSCKPCTRCREDRGSEVELKCTKVSDTTCRCVRGFVPWPRHNDICKCEMGFGIKDKECSPCEKGYFSTKINSSCQKWTKCGSGEKFAGNSTSDVICNTSLIQHEETQTSTMHRTPASTTTTTTETSRPTLSMERSNETQPPLTRTGNHIGMALLVFGAVGLLALTAVTCRLHIKPFVKNKPQLQLTKDSCRRPVEESGDDSMSPLKQNPV</sequence>
<keyword evidence="6" id="KW-1185">Reference proteome</keyword>
<feature type="disulfide bond" evidence="1">
    <location>
        <begin position="116"/>
        <end position="131"/>
    </location>
</feature>
<dbReference type="Pfam" id="PF00020">
    <property type="entry name" value="TNFR_c6"/>
    <property type="match status" value="2"/>
</dbReference>
<dbReference type="SUPFAM" id="SSF57586">
    <property type="entry name" value="TNF receptor-like"/>
    <property type="match status" value="1"/>
</dbReference>
<dbReference type="SMART" id="SM00208">
    <property type="entry name" value="TNFR"/>
    <property type="match status" value="2"/>
</dbReference>
<feature type="region of interest" description="Disordered" evidence="2">
    <location>
        <begin position="316"/>
        <end position="338"/>
    </location>
</feature>
<gene>
    <name evidence="5" type="primary">si:ch73-361p23.3</name>
</gene>
<feature type="region of interest" description="Disordered" evidence="2">
    <location>
        <begin position="233"/>
        <end position="272"/>
    </location>
</feature>
<dbReference type="OMA" id="MVSRCSR"/>
<dbReference type="Gene3D" id="2.10.50.10">
    <property type="entry name" value="Tumor Necrosis Factor Receptor, subunit A, domain 2"/>
    <property type="match status" value="2"/>
</dbReference>
<dbReference type="PROSITE" id="PS50050">
    <property type="entry name" value="TNFR_NGFR_2"/>
    <property type="match status" value="1"/>
</dbReference>
<dbReference type="Ensembl" id="ENSENLT00000002197.1">
    <property type="protein sequence ID" value="ENSENLP00000002025.1"/>
    <property type="gene ID" value="ENSENLG00000001101.1"/>
</dbReference>
<keyword evidence="3" id="KW-0472">Membrane</keyword>
<feature type="compositionally biased region" description="Low complexity" evidence="2">
    <location>
        <begin position="236"/>
        <end position="259"/>
    </location>
</feature>
<evidence type="ECO:0000259" key="4">
    <source>
        <dbReference type="PROSITE" id="PS50050"/>
    </source>
</evidence>